<evidence type="ECO:0000256" key="3">
    <source>
        <dbReference type="SAM" id="MobiDB-lite"/>
    </source>
</evidence>
<dbReference type="Gene3D" id="3.40.630.30">
    <property type="match status" value="1"/>
</dbReference>
<dbReference type="RefSeq" id="WP_344737397.1">
    <property type="nucleotide sequence ID" value="NZ_BAAAYU010000005.1"/>
</dbReference>
<evidence type="ECO:0000313" key="6">
    <source>
        <dbReference type="Proteomes" id="UP001501697"/>
    </source>
</evidence>
<evidence type="ECO:0000313" key="5">
    <source>
        <dbReference type="EMBL" id="GAA3633139.1"/>
    </source>
</evidence>
<dbReference type="EMBL" id="BAAAYU010000005">
    <property type="protein sequence ID" value="GAA3633139.1"/>
    <property type="molecule type" value="Genomic_DNA"/>
</dbReference>
<evidence type="ECO:0000256" key="2">
    <source>
        <dbReference type="ARBA" id="ARBA00023315"/>
    </source>
</evidence>
<dbReference type="PANTHER" id="PTHR43877">
    <property type="entry name" value="AMINOALKYLPHOSPHONATE N-ACETYLTRANSFERASE-RELATED-RELATED"/>
    <property type="match status" value="1"/>
</dbReference>
<dbReference type="InterPro" id="IPR016181">
    <property type="entry name" value="Acyl_CoA_acyltransferase"/>
</dbReference>
<dbReference type="SUPFAM" id="SSF55729">
    <property type="entry name" value="Acyl-CoA N-acyltransferases (Nat)"/>
    <property type="match status" value="1"/>
</dbReference>
<reference evidence="6" key="1">
    <citation type="journal article" date="2019" name="Int. J. Syst. Evol. Microbiol.">
        <title>The Global Catalogue of Microorganisms (GCM) 10K type strain sequencing project: providing services to taxonomists for standard genome sequencing and annotation.</title>
        <authorList>
            <consortium name="The Broad Institute Genomics Platform"/>
            <consortium name="The Broad Institute Genome Sequencing Center for Infectious Disease"/>
            <person name="Wu L."/>
            <person name="Ma J."/>
        </authorList>
    </citation>
    <scope>NUCLEOTIDE SEQUENCE [LARGE SCALE GENOMIC DNA]</scope>
    <source>
        <strain evidence="6">JCM 16544</strain>
    </source>
</reference>
<sequence>MTEQPLSQRVTAPASVAEPRHPDVATWRSPTADDVDAIHALIVAADTVDHPTWATPRDEIEDLFDAAHIDPARDLRVGFDGDGRAIALGVVMIHPSRDVHVNTYLMGRVHPDVRGLGIGRDVLRWEHESALSRLASMDASVPAGIFVYIDEVDTAGRRLAERRGFALERWFSSMVRDLALEAPSIDVPDGIDVVAFERRWSESTRLARNDAFRDHWGSLETPADRWTKMIEGPHHRDDLSFVAVDGDRVVALALGSVNEDDWEMQGYSSVYIELIGVVRDHRGMRLAPAVITALLRAARDAGLDKAVLDVDTESPTGANSLYGRLGFEATERAMALVARV</sequence>
<proteinExistence type="predicted"/>
<dbReference type="InterPro" id="IPR050832">
    <property type="entry name" value="Bact_Acetyltransf"/>
</dbReference>
<comment type="caution">
    <text evidence="5">The sequence shown here is derived from an EMBL/GenBank/DDBJ whole genome shotgun (WGS) entry which is preliminary data.</text>
</comment>
<protein>
    <submittedName>
        <fullName evidence="5">GNAT family N-acetyltransferase</fullName>
    </submittedName>
</protein>
<evidence type="ECO:0000256" key="1">
    <source>
        <dbReference type="ARBA" id="ARBA00022679"/>
    </source>
</evidence>
<keyword evidence="1" id="KW-0808">Transferase</keyword>
<name>A0ABP7AI30_9MICO</name>
<evidence type="ECO:0000259" key="4">
    <source>
        <dbReference type="PROSITE" id="PS51186"/>
    </source>
</evidence>
<feature type="domain" description="N-acetyltransferase" evidence="4">
    <location>
        <begin position="191"/>
        <end position="340"/>
    </location>
</feature>
<dbReference type="Pfam" id="PF00583">
    <property type="entry name" value="Acetyltransf_1"/>
    <property type="match status" value="1"/>
</dbReference>
<dbReference type="CDD" id="cd04301">
    <property type="entry name" value="NAT_SF"/>
    <property type="match status" value="1"/>
</dbReference>
<keyword evidence="2" id="KW-0012">Acyltransferase</keyword>
<feature type="domain" description="N-acetyltransferase" evidence="4">
    <location>
        <begin position="25"/>
        <end position="183"/>
    </location>
</feature>
<feature type="region of interest" description="Disordered" evidence="3">
    <location>
        <begin position="1"/>
        <end position="25"/>
    </location>
</feature>
<feature type="compositionally biased region" description="Polar residues" evidence="3">
    <location>
        <begin position="1"/>
        <end position="10"/>
    </location>
</feature>
<dbReference type="PROSITE" id="PS51186">
    <property type="entry name" value="GNAT"/>
    <property type="match status" value="2"/>
</dbReference>
<dbReference type="InterPro" id="IPR000182">
    <property type="entry name" value="GNAT_dom"/>
</dbReference>
<accession>A0ABP7AI30</accession>
<organism evidence="5 6">
    <name type="scientific">Microbacterium awajiense</name>
    <dbReference type="NCBI Taxonomy" id="415214"/>
    <lineage>
        <taxon>Bacteria</taxon>
        <taxon>Bacillati</taxon>
        <taxon>Actinomycetota</taxon>
        <taxon>Actinomycetes</taxon>
        <taxon>Micrococcales</taxon>
        <taxon>Microbacteriaceae</taxon>
        <taxon>Microbacterium</taxon>
    </lineage>
</organism>
<keyword evidence="6" id="KW-1185">Reference proteome</keyword>
<gene>
    <name evidence="5" type="ORF">GCM10022200_15230</name>
</gene>
<dbReference type="Proteomes" id="UP001501697">
    <property type="component" value="Unassembled WGS sequence"/>
</dbReference>